<feature type="domain" description="Reverse transcriptase zinc-binding" evidence="1">
    <location>
        <begin position="208"/>
        <end position="281"/>
    </location>
</feature>
<dbReference type="Proteomes" id="UP000325315">
    <property type="component" value="Unassembled WGS sequence"/>
</dbReference>
<keyword evidence="2" id="KW-0548">Nucleotidyltransferase</keyword>
<dbReference type="GO" id="GO:0003964">
    <property type="term" value="F:RNA-directed DNA polymerase activity"/>
    <property type="evidence" value="ECO:0007669"/>
    <property type="project" value="UniProtKB-KW"/>
</dbReference>
<reference evidence="3" key="1">
    <citation type="journal article" date="2019" name="Plant Biotechnol. J.">
        <title>Genome sequencing of the Australian wild diploid species Gossypium australe highlights disease resistance and delayed gland morphogenesis.</title>
        <authorList>
            <person name="Cai Y."/>
            <person name="Cai X."/>
            <person name="Wang Q."/>
            <person name="Wang P."/>
            <person name="Zhang Y."/>
            <person name="Cai C."/>
            <person name="Xu Y."/>
            <person name="Wang K."/>
            <person name="Zhou Z."/>
            <person name="Wang C."/>
            <person name="Geng S."/>
            <person name="Li B."/>
            <person name="Dong Q."/>
            <person name="Hou Y."/>
            <person name="Wang H."/>
            <person name="Ai P."/>
            <person name="Liu Z."/>
            <person name="Yi F."/>
            <person name="Sun M."/>
            <person name="An G."/>
            <person name="Cheng J."/>
            <person name="Zhang Y."/>
            <person name="Shi Q."/>
            <person name="Xie Y."/>
            <person name="Shi X."/>
            <person name="Chang Y."/>
            <person name="Huang F."/>
            <person name="Chen Y."/>
            <person name="Hong S."/>
            <person name="Mi L."/>
            <person name="Sun Q."/>
            <person name="Zhang L."/>
            <person name="Zhou B."/>
            <person name="Peng R."/>
            <person name="Zhang X."/>
            <person name="Liu F."/>
        </authorList>
    </citation>
    <scope>NUCLEOTIDE SEQUENCE [LARGE SCALE GENOMIC DNA]</scope>
    <source>
        <strain evidence="3">cv. PA1801</strain>
    </source>
</reference>
<gene>
    <name evidence="2" type="ORF">EPI10_024885</name>
</gene>
<evidence type="ECO:0000313" key="2">
    <source>
        <dbReference type="EMBL" id="KAA3474616.1"/>
    </source>
</evidence>
<dbReference type="PANTHER" id="PTHR33116:SF86">
    <property type="entry name" value="REVERSE TRANSCRIPTASE DOMAIN-CONTAINING PROTEIN"/>
    <property type="match status" value="1"/>
</dbReference>
<name>A0A5B6W026_9ROSI</name>
<keyword evidence="2" id="KW-0695">RNA-directed DNA polymerase</keyword>
<organism evidence="2 3">
    <name type="scientific">Gossypium australe</name>
    <dbReference type="NCBI Taxonomy" id="47621"/>
    <lineage>
        <taxon>Eukaryota</taxon>
        <taxon>Viridiplantae</taxon>
        <taxon>Streptophyta</taxon>
        <taxon>Embryophyta</taxon>
        <taxon>Tracheophyta</taxon>
        <taxon>Spermatophyta</taxon>
        <taxon>Magnoliopsida</taxon>
        <taxon>eudicotyledons</taxon>
        <taxon>Gunneridae</taxon>
        <taxon>Pentapetalae</taxon>
        <taxon>rosids</taxon>
        <taxon>malvids</taxon>
        <taxon>Malvales</taxon>
        <taxon>Malvaceae</taxon>
        <taxon>Malvoideae</taxon>
        <taxon>Gossypium</taxon>
    </lineage>
</organism>
<dbReference type="PANTHER" id="PTHR33116">
    <property type="entry name" value="REVERSE TRANSCRIPTASE ZINC-BINDING DOMAIN-CONTAINING PROTEIN-RELATED-RELATED"/>
    <property type="match status" value="1"/>
</dbReference>
<comment type="caution">
    <text evidence="2">The sequence shown here is derived from an EMBL/GenBank/DDBJ whole genome shotgun (WGS) entry which is preliminary data.</text>
</comment>
<dbReference type="AlphaFoldDB" id="A0A5B6W026"/>
<accession>A0A5B6W026</accession>
<dbReference type="InterPro" id="IPR026960">
    <property type="entry name" value="RVT-Znf"/>
</dbReference>
<protein>
    <submittedName>
        <fullName evidence="2">Reverse transcriptase</fullName>
    </submittedName>
</protein>
<dbReference type="Pfam" id="PF13966">
    <property type="entry name" value="zf-RVT"/>
    <property type="match status" value="1"/>
</dbReference>
<evidence type="ECO:0000259" key="1">
    <source>
        <dbReference type="Pfam" id="PF13966"/>
    </source>
</evidence>
<keyword evidence="3" id="KW-1185">Reference proteome</keyword>
<dbReference type="EMBL" id="SMMG02000005">
    <property type="protein sequence ID" value="KAA3474616.1"/>
    <property type="molecule type" value="Genomic_DNA"/>
</dbReference>
<proteinExistence type="predicted"/>
<keyword evidence="2" id="KW-0808">Transferase</keyword>
<dbReference type="OrthoDB" id="1001318at2759"/>
<evidence type="ECO:0000313" key="3">
    <source>
        <dbReference type="Proteomes" id="UP000325315"/>
    </source>
</evidence>
<sequence>MACFLLPKSSCMELENIMNSFWWNKTNGKRGMHWCDWKSLSAIKEKGGMGFRDLNFFNIALLAKQGWRLLHNPNSLLARTLKAKYYKKSNFLKSKLGNLPSFTWKSLWATKGLLLKGLGWRIGDGQNVFIWDDKWVPGNEMFSCQNSTQNSSLVKVADLIDTSTRKWNEELVLNTFTERDAERILCIPLEYSVRSGHRVLSHVGQTQIQNNVKQFYKRLWSLELPSKIKITVWRSMRNYLPNFSNLHYRKIMGSVNCRRCQAETETREHLFRNCPVTKETWERLEVKKLLSSPNGLKVFLNTTFWVCVGDLCAHYGKFGHLETNSFMRAKCDQGPKLKILLQII</sequence>